<organism evidence="3 4">
    <name type="scientific">Rotaria magnacalcarata</name>
    <dbReference type="NCBI Taxonomy" id="392030"/>
    <lineage>
        <taxon>Eukaryota</taxon>
        <taxon>Metazoa</taxon>
        <taxon>Spiralia</taxon>
        <taxon>Gnathifera</taxon>
        <taxon>Rotifera</taxon>
        <taxon>Eurotatoria</taxon>
        <taxon>Bdelloidea</taxon>
        <taxon>Philodinida</taxon>
        <taxon>Philodinidae</taxon>
        <taxon>Rotaria</taxon>
    </lineage>
</organism>
<comment type="caution">
    <text evidence="1">Lacks conserved residue(s) required for the propagation of feature annotation.</text>
</comment>
<dbReference type="GO" id="GO:0003777">
    <property type="term" value="F:microtubule motor activity"/>
    <property type="evidence" value="ECO:0007669"/>
    <property type="project" value="InterPro"/>
</dbReference>
<name>A0A8S2UD35_9BILA</name>
<reference evidence="3" key="1">
    <citation type="submission" date="2021-02" db="EMBL/GenBank/DDBJ databases">
        <authorList>
            <person name="Nowell W R."/>
        </authorList>
    </citation>
    <scope>NUCLEOTIDE SEQUENCE</scope>
</reference>
<gene>
    <name evidence="3" type="ORF">GIL414_LOCUS27416</name>
</gene>
<evidence type="ECO:0000259" key="2">
    <source>
        <dbReference type="PROSITE" id="PS50067"/>
    </source>
</evidence>
<accession>A0A8S2UD35</accession>
<dbReference type="GO" id="GO:0005524">
    <property type="term" value="F:ATP binding"/>
    <property type="evidence" value="ECO:0007669"/>
    <property type="project" value="InterPro"/>
</dbReference>
<dbReference type="Proteomes" id="UP000681720">
    <property type="component" value="Unassembled WGS sequence"/>
</dbReference>
<dbReference type="AlphaFoldDB" id="A0A8S2UD35"/>
<dbReference type="PROSITE" id="PS50067">
    <property type="entry name" value="KINESIN_MOTOR_2"/>
    <property type="match status" value="1"/>
</dbReference>
<dbReference type="InterPro" id="IPR001752">
    <property type="entry name" value="Kinesin_motor_dom"/>
</dbReference>
<sequence>MPEKKQSASSGNANNVKVVVRCRPMSDKELDNDHKEIVY</sequence>
<protein>
    <recommendedName>
        <fullName evidence="2">Kinesin motor domain-containing protein</fullName>
    </recommendedName>
</protein>
<dbReference type="GO" id="GO:0007018">
    <property type="term" value="P:microtubule-based movement"/>
    <property type="evidence" value="ECO:0007669"/>
    <property type="project" value="InterPro"/>
</dbReference>
<evidence type="ECO:0000313" key="3">
    <source>
        <dbReference type="EMBL" id="CAF4337698.1"/>
    </source>
</evidence>
<proteinExistence type="inferred from homology"/>
<evidence type="ECO:0000256" key="1">
    <source>
        <dbReference type="PROSITE-ProRule" id="PRU00283"/>
    </source>
</evidence>
<comment type="caution">
    <text evidence="3">The sequence shown here is derived from an EMBL/GenBank/DDBJ whole genome shotgun (WGS) entry which is preliminary data.</text>
</comment>
<feature type="non-terminal residue" evidence="3">
    <location>
        <position position="1"/>
    </location>
</feature>
<comment type="similarity">
    <text evidence="1">Belongs to the TRAFAC class myosin-kinesin ATPase superfamily. Kinesin family.</text>
</comment>
<feature type="domain" description="Kinesin motor" evidence="2">
    <location>
        <begin position="15"/>
        <end position="39"/>
    </location>
</feature>
<dbReference type="GO" id="GO:0008017">
    <property type="term" value="F:microtubule binding"/>
    <property type="evidence" value="ECO:0007669"/>
    <property type="project" value="InterPro"/>
</dbReference>
<dbReference type="EMBL" id="CAJOBJ010043396">
    <property type="protein sequence ID" value="CAF4337698.1"/>
    <property type="molecule type" value="Genomic_DNA"/>
</dbReference>
<evidence type="ECO:0000313" key="4">
    <source>
        <dbReference type="Proteomes" id="UP000681720"/>
    </source>
</evidence>